<dbReference type="Proteomes" id="UP000282460">
    <property type="component" value="Unassembled WGS sequence"/>
</dbReference>
<dbReference type="EMBL" id="RCWJ01000001">
    <property type="protein sequence ID" value="RLQ85569.1"/>
    <property type="molecule type" value="Genomic_DNA"/>
</dbReference>
<dbReference type="InterPro" id="IPR014922">
    <property type="entry name" value="YdhG-like"/>
</dbReference>
<dbReference type="Pfam" id="PF08818">
    <property type="entry name" value="DUF1801"/>
    <property type="match status" value="1"/>
</dbReference>
<gene>
    <name evidence="2" type="ORF">D9V28_01405</name>
</gene>
<keyword evidence="3" id="KW-1185">Reference proteome</keyword>
<name>A0A3L7J543_9MICO</name>
<dbReference type="RefSeq" id="WP_121657932.1">
    <property type="nucleotide sequence ID" value="NZ_BMEK01000001.1"/>
</dbReference>
<feature type="domain" description="YdhG-like" evidence="1">
    <location>
        <begin position="25"/>
        <end position="129"/>
    </location>
</feature>
<dbReference type="AlphaFoldDB" id="A0A3L7J543"/>
<protein>
    <submittedName>
        <fullName evidence="2">DUF1801 domain-containing protein</fullName>
    </submittedName>
</protein>
<dbReference type="OrthoDB" id="5951444at2"/>
<organism evidence="2 3">
    <name type="scientific">Mycetocola zhadangensis</name>
    <dbReference type="NCBI Taxonomy" id="1164595"/>
    <lineage>
        <taxon>Bacteria</taxon>
        <taxon>Bacillati</taxon>
        <taxon>Actinomycetota</taxon>
        <taxon>Actinomycetes</taxon>
        <taxon>Micrococcales</taxon>
        <taxon>Microbacteriaceae</taxon>
        <taxon>Mycetocola</taxon>
    </lineage>
</organism>
<accession>A0A3L7J543</accession>
<comment type="caution">
    <text evidence="2">The sequence shown here is derived from an EMBL/GenBank/DDBJ whole genome shotgun (WGS) entry which is preliminary data.</text>
</comment>
<reference evidence="2 3" key="1">
    <citation type="submission" date="2018-10" db="EMBL/GenBank/DDBJ databases">
        <authorList>
            <person name="Li J."/>
        </authorList>
    </citation>
    <scope>NUCLEOTIDE SEQUENCE [LARGE SCALE GENOMIC DNA]</scope>
    <source>
        <strain evidence="2 3">ZD1-4</strain>
    </source>
</reference>
<evidence type="ECO:0000313" key="3">
    <source>
        <dbReference type="Proteomes" id="UP000282460"/>
    </source>
</evidence>
<sequence length="141" mass="15464">MAELKTTQNDNDPQAVIEAIESATKRADAAHLLHLMSEATGDHPKLWGTSMIGFGSFHYRYASGHEGDSMRVGFAPRKTALTLYGLQGHPRSEDLLASLGKFTLGKGCVYVKRLEDVDTNVLRQLITHAYEEAETTLDSAT</sequence>
<evidence type="ECO:0000259" key="1">
    <source>
        <dbReference type="Pfam" id="PF08818"/>
    </source>
</evidence>
<evidence type="ECO:0000313" key="2">
    <source>
        <dbReference type="EMBL" id="RLQ85569.1"/>
    </source>
</evidence>
<proteinExistence type="predicted"/>